<keyword evidence="4" id="KW-1185">Reference proteome</keyword>
<dbReference type="GeneID" id="98126568"/>
<feature type="region of interest" description="Disordered" evidence="1">
    <location>
        <begin position="524"/>
        <end position="574"/>
    </location>
</feature>
<dbReference type="RefSeq" id="XP_070864710.1">
    <property type="nucleotide sequence ID" value="XM_071011924.1"/>
</dbReference>
<reference evidence="3 4" key="1">
    <citation type="journal article" date="2024" name="Commun. Biol.">
        <title>Comparative genomic analysis of thermophilic fungi reveals convergent evolutionary adaptations and gene losses.</title>
        <authorList>
            <person name="Steindorff A.S."/>
            <person name="Aguilar-Pontes M.V."/>
            <person name="Robinson A.J."/>
            <person name="Andreopoulos B."/>
            <person name="LaButti K."/>
            <person name="Kuo A."/>
            <person name="Mondo S."/>
            <person name="Riley R."/>
            <person name="Otillar R."/>
            <person name="Haridas S."/>
            <person name="Lipzen A."/>
            <person name="Grimwood J."/>
            <person name="Schmutz J."/>
            <person name="Clum A."/>
            <person name="Reid I.D."/>
            <person name="Moisan M.C."/>
            <person name="Butler G."/>
            <person name="Nguyen T.T.M."/>
            <person name="Dewar K."/>
            <person name="Conant G."/>
            <person name="Drula E."/>
            <person name="Henrissat B."/>
            <person name="Hansel C."/>
            <person name="Singer S."/>
            <person name="Hutchinson M.I."/>
            <person name="de Vries R.P."/>
            <person name="Natvig D.O."/>
            <person name="Powell A.J."/>
            <person name="Tsang A."/>
            <person name="Grigoriev I.V."/>
        </authorList>
    </citation>
    <scope>NUCLEOTIDE SEQUENCE [LARGE SCALE GENOMIC DNA]</scope>
    <source>
        <strain evidence="3 4">ATCC 22073</strain>
    </source>
</reference>
<dbReference type="InterPro" id="IPR051266">
    <property type="entry name" value="CLCR"/>
</dbReference>
<gene>
    <name evidence="3" type="ORF">VTJ83DRAFT_5335</name>
</gene>
<evidence type="ECO:0000313" key="4">
    <source>
        <dbReference type="Proteomes" id="UP001600064"/>
    </source>
</evidence>
<dbReference type="Gene3D" id="3.40.50.410">
    <property type="entry name" value="von Willebrand factor, type A domain"/>
    <property type="match status" value="1"/>
</dbReference>
<dbReference type="SMART" id="SM00327">
    <property type="entry name" value="VWA"/>
    <property type="match status" value="1"/>
</dbReference>
<dbReference type="InterPro" id="IPR039510">
    <property type="entry name" value="Vint_dom"/>
</dbReference>
<dbReference type="Pfam" id="PF14624">
    <property type="entry name" value="Vwaint"/>
    <property type="match status" value="1"/>
</dbReference>
<evidence type="ECO:0000256" key="1">
    <source>
        <dbReference type="SAM" id="MobiDB-lite"/>
    </source>
</evidence>
<dbReference type="PROSITE" id="PS50234">
    <property type="entry name" value="VWFA"/>
    <property type="match status" value="1"/>
</dbReference>
<protein>
    <recommendedName>
        <fullName evidence="2">VWFA domain-containing protein</fullName>
    </recommendedName>
</protein>
<dbReference type="Pfam" id="PF00092">
    <property type="entry name" value="VWA"/>
    <property type="match status" value="1"/>
</dbReference>
<sequence length="952" mass="100091">MAPTSNPPQAAAPVDDRMAETVRRLFLSDDGHHDKDGLVQIHPVPSSSGEGLDGVLVKIQPPKEPKLPSGYAHMPCDIVLSIDVSLSMEGSAPVPSVPGEDKPAEDTGLTILDLVKHAALTIVETLEETDRLGIVVFSTTTEVLQPLTPMTETNKEETRRRIKGMAARCATNLWHGITDGLKLFRDVEGQARPSGRVPALLVLTDGIPNHMCPRQGYVPKLRTMLPLPASIHTFGFGYALRSGLLKSIAEIGGGSYSFIPDAGMIGTVFVHAVANLQSTFANNAKLTLTYPAYLQLQETRGEAVDKQQPILDDNDNDDDATAAQGRIMQLTISLNDLRYGQPRDVYLAYNNTWRAIEVASRGTRELTATLTYQRFAAKTEVAEARCDPLAASVPAGLAPLDPAETAYHVSRCKLIEFLAALAPLDRDEEHVPLNPLPLDIQGRLARLVASMPAARSEFSGDENCRSLLIDIAGEDALAGIYGPPALTSSLSSSSSSSAAAAAAVAAEAAAEAESLSDVTTAVVSLEEEQDSDSDDGDAAPATPTSTAFSSNTLSTSSSFFPSSSSSSSSSSRGGPWWITPEATAAWTGQVALALLHPAYYARWGKHYLPSLAGAHARQACNSFKDAGPLRYGRDSPLFRRCRDRLDEAFDNLPPPEPKPRGAGGGGPGYRACAISMRAYNNVYGGCFAGCSRVLVAGEGGEKGRWVRIGRLRRGMEVVTPRGPRRVVSVVRMPVRRQEMCLVPVAAAPASSSSSSGGGGGGGVASAQRGLGKAGASKTGSSKTSGGSHGRTEGMVLVTPWHPIRRLHAAFAGAAASAGAWEFPKEASVRGVRYTGAVYTVQLERDGDAEAHAMLVNGAWGVTLGHGLTGAVRGEKTMQRDVRSHAFFGDWDKVSASLARLPRKEGGTVVAGGVVRDPKTGLACGFSRAPVQGGGGGGRGVGAEEAGVFCLGS</sequence>
<feature type="compositionally biased region" description="Low complexity" evidence="1">
    <location>
        <begin position="773"/>
        <end position="785"/>
    </location>
</feature>
<dbReference type="InterPro" id="IPR032838">
    <property type="entry name" value="Vwaint_dom"/>
</dbReference>
<evidence type="ECO:0000313" key="3">
    <source>
        <dbReference type="EMBL" id="KAL2265983.1"/>
    </source>
</evidence>
<dbReference type="Proteomes" id="UP001600064">
    <property type="component" value="Unassembled WGS sequence"/>
</dbReference>
<dbReference type="EMBL" id="JAZGUE010000005">
    <property type="protein sequence ID" value="KAL2265983.1"/>
    <property type="molecule type" value="Genomic_DNA"/>
</dbReference>
<dbReference type="Pfam" id="PF14623">
    <property type="entry name" value="Vint"/>
    <property type="match status" value="2"/>
</dbReference>
<organism evidence="3 4">
    <name type="scientific">Remersonia thermophila</name>
    <dbReference type="NCBI Taxonomy" id="72144"/>
    <lineage>
        <taxon>Eukaryota</taxon>
        <taxon>Fungi</taxon>
        <taxon>Dikarya</taxon>
        <taxon>Ascomycota</taxon>
        <taxon>Pezizomycotina</taxon>
        <taxon>Sordariomycetes</taxon>
        <taxon>Sordariomycetidae</taxon>
        <taxon>Sordariales</taxon>
        <taxon>Sordariales incertae sedis</taxon>
        <taxon>Remersonia</taxon>
    </lineage>
</organism>
<dbReference type="PANTHER" id="PTHR10579">
    <property type="entry name" value="CALCIUM-ACTIVATED CHLORIDE CHANNEL REGULATOR"/>
    <property type="match status" value="1"/>
</dbReference>
<accession>A0ABR4D6J1</accession>
<evidence type="ECO:0000259" key="2">
    <source>
        <dbReference type="PROSITE" id="PS50234"/>
    </source>
</evidence>
<feature type="domain" description="VWFA" evidence="2">
    <location>
        <begin position="77"/>
        <end position="273"/>
    </location>
</feature>
<dbReference type="InterPro" id="IPR002035">
    <property type="entry name" value="VWF_A"/>
</dbReference>
<feature type="region of interest" description="Disordered" evidence="1">
    <location>
        <begin position="748"/>
        <end position="793"/>
    </location>
</feature>
<dbReference type="SUPFAM" id="SSF53300">
    <property type="entry name" value="vWA-like"/>
    <property type="match status" value="1"/>
</dbReference>
<dbReference type="PANTHER" id="PTHR10579:SF156">
    <property type="entry name" value="VWFA DOMAIN-CONTAINING PROTEIN"/>
    <property type="match status" value="1"/>
</dbReference>
<dbReference type="InterPro" id="IPR036465">
    <property type="entry name" value="vWFA_dom_sf"/>
</dbReference>
<feature type="compositionally biased region" description="Low complexity" evidence="1">
    <location>
        <begin position="538"/>
        <end position="571"/>
    </location>
</feature>
<feature type="compositionally biased region" description="Acidic residues" evidence="1">
    <location>
        <begin position="525"/>
        <end position="537"/>
    </location>
</feature>
<name>A0ABR4D6J1_9PEZI</name>
<proteinExistence type="predicted"/>
<comment type="caution">
    <text evidence="3">The sequence shown here is derived from an EMBL/GenBank/DDBJ whole genome shotgun (WGS) entry which is preliminary data.</text>
</comment>